<dbReference type="AlphaFoldDB" id="A0A8J3ABI4"/>
<sequence length="155" mass="17083">MGRCLIVANQTLGGAKLDAAVRERIDAGVRDFHVVVPLTELGYEVAVWSPPDPFFALPAVPMEDVNDARAEARRRCELRLQRMLERLRDAGGRAEGELGDPDGAEAVRQALQHVRVDEVLVSTLPPGLSRWLRLDLPSRIARVVDVPVTTVEAEE</sequence>
<dbReference type="SUPFAM" id="SSF52402">
    <property type="entry name" value="Adenine nucleotide alpha hydrolases-like"/>
    <property type="match status" value="1"/>
</dbReference>
<accession>A0A8J3ABI4</accession>
<gene>
    <name evidence="1" type="ORF">GCM10011354_35050</name>
</gene>
<dbReference type="Gene3D" id="3.40.50.620">
    <property type="entry name" value="HUPs"/>
    <property type="match status" value="1"/>
</dbReference>
<proteinExistence type="predicted"/>
<dbReference type="OrthoDB" id="5184682at2"/>
<organism evidence="1 2">
    <name type="scientific">Egicoccus halophilus</name>
    <dbReference type="NCBI Taxonomy" id="1670830"/>
    <lineage>
        <taxon>Bacteria</taxon>
        <taxon>Bacillati</taxon>
        <taxon>Actinomycetota</taxon>
        <taxon>Nitriliruptoria</taxon>
        <taxon>Egicoccales</taxon>
        <taxon>Egicoccaceae</taxon>
        <taxon>Egicoccus</taxon>
    </lineage>
</organism>
<comment type="caution">
    <text evidence="1">The sequence shown here is derived from an EMBL/GenBank/DDBJ whole genome shotgun (WGS) entry which is preliminary data.</text>
</comment>
<evidence type="ECO:0000313" key="2">
    <source>
        <dbReference type="Proteomes" id="UP000650511"/>
    </source>
</evidence>
<name>A0A8J3ABI4_9ACTN</name>
<protein>
    <recommendedName>
        <fullName evidence="3">Universal stress protein</fullName>
    </recommendedName>
</protein>
<keyword evidence="2" id="KW-1185">Reference proteome</keyword>
<dbReference type="EMBL" id="BMHA01000017">
    <property type="protein sequence ID" value="GGI09634.1"/>
    <property type="molecule type" value="Genomic_DNA"/>
</dbReference>
<dbReference type="RefSeq" id="WP_130649219.1">
    <property type="nucleotide sequence ID" value="NZ_BMHA01000017.1"/>
</dbReference>
<evidence type="ECO:0000313" key="1">
    <source>
        <dbReference type="EMBL" id="GGI09634.1"/>
    </source>
</evidence>
<reference evidence="1" key="1">
    <citation type="journal article" date="2014" name="Int. J. Syst. Evol. Microbiol.">
        <title>Complete genome sequence of Corynebacterium casei LMG S-19264T (=DSM 44701T), isolated from a smear-ripened cheese.</title>
        <authorList>
            <consortium name="US DOE Joint Genome Institute (JGI-PGF)"/>
            <person name="Walter F."/>
            <person name="Albersmeier A."/>
            <person name="Kalinowski J."/>
            <person name="Ruckert C."/>
        </authorList>
    </citation>
    <scope>NUCLEOTIDE SEQUENCE</scope>
    <source>
        <strain evidence="1">CGMCC 1.14988</strain>
    </source>
</reference>
<dbReference type="InterPro" id="IPR014729">
    <property type="entry name" value="Rossmann-like_a/b/a_fold"/>
</dbReference>
<reference evidence="1" key="2">
    <citation type="submission" date="2020-09" db="EMBL/GenBank/DDBJ databases">
        <authorList>
            <person name="Sun Q."/>
            <person name="Zhou Y."/>
        </authorList>
    </citation>
    <scope>NUCLEOTIDE SEQUENCE</scope>
    <source>
        <strain evidence="1">CGMCC 1.14988</strain>
    </source>
</reference>
<evidence type="ECO:0008006" key="3">
    <source>
        <dbReference type="Google" id="ProtNLM"/>
    </source>
</evidence>
<dbReference type="Proteomes" id="UP000650511">
    <property type="component" value="Unassembled WGS sequence"/>
</dbReference>